<dbReference type="PANTHER" id="PTHR43395:SF10">
    <property type="entry name" value="CHEMOTAXIS PROTEIN CHEA"/>
    <property type="match status" value="1"/>
</dbReference>
<keyword evidence="5 12" id="KW-0597">Phosphoprotein</keyword>
<evidence type="ECO:0000256" key="7">
    <source>
        <dbReference type="ARBA" id="ARBA00022741"/>
    </source>
</evidence>
<evidence type="ECO:0000256" key="4">
    <source>
        <dbReference type="ARBA" id="ARBA00022500"/>
    </source>
</evidence>
<evidence type="ECO:0000313" key="17">
    <source>
        <dbReference type="EMBL" id="KAB2929977.1"/>
    </source>
</evidence>
<dbReference type="Pfam" id="PF02518">
    <property type="entry name" value="HATPase_c"/>
    <property type="match status" value="1"/>
</dbReference>
<dbReference type="GO" id="GO:0005737">
    <property type="term" value="C:cytoplasm"/>
    <property type="evidence" value="ECO:0007669"/>
    <property type="project" value="InterPro"/>
</dbReference>
<evidence type="ECO:0000256" key="8">
    <source>
        <dbReference type="ARBA" id="ARBA00022777"/>
    </source>
</evidence>
<dbReference type="SUPFAM" id="SSF55874">
    <property type="entry name" value="ATPase domain of HSP90 chaperone/DNA topoisomerase II/histidine kinase"/>
    <property type="match status" value="1"/>
</dbReference>
<keyword evidence="9" id="KW-0067">ATP-binding</keyword>
<dbReference type="SUPFAM" id="SSF50341">
    <property type="entry name" value="CheW-like"/>
    <property type="match status" value="1"/>
</dbReference>
<dbReference type="Pfam" id="PF02895">
    <property type="entry name" value="H-kinase_dim"/>
    <property type="match status" value="1"/>
</dbReference>
<dbReference type="SMART" id="SM01231">
    <property type="entry name" value="H-kinase_dim"/>
    <property type="match status" value="1"/>
</dbReference>
<evidence type="ECO:0000259" key="15">
    <source>
        <dbReference type="PROSITE" id="PS50851"/>
    </source>
</evidence>
<evidence type="ECO:0000256" key="5">
    <source>
        <dbReference type="ARBA" id="ARBA00022553"/>
    </source>
</evidence>
<dbReference type="InterPro" id="IPR003594">
    <property type="entry name" value="HATPase_dom"/>
</dbReference>
<dbReference type="InterPro" id="IPR036061">
    <property type="entry name" value="CheW-like_dom_sf"/>
</dbReference>
<dbReference type="AlphaFoldDB" id="A0A833GYC9"/>
<dbReference type="InterPro" id="IPR004358">
    <property type="entry name" value="Sig_transdc_His_kin-like_C"/>
</dbReference>
<keyword evidence="7" id="KW-0547">Nucleotide-binding</keyword>
<dbReference type="Proteomes" id="UP000460298">
    <property type="component" value="Unassembled WGS sequence"/>
</dbReference>
<gene>
    <name evidence="17" type="ORF">F9K24_18265</name>
</gene>
<dbReference type="GO" id="GO:0000155">
    <property type="term" value="F:phosphorelay sensor kinase activity"/>
    <property type="evidence" value="ECO:0007669"/>
    <property type="project" value="InterPro"/>
</dbReference>
<dbReference type="Gene3D" id="3.30.565.10">
    <property type="entry name" value="Histidine kinase-like ATPase, C-terminal domain"/>
    <property type="match status" value="1"/>
</dbReference>
<comment type="caution">
    <text evidence="17">The sequence shown here is derived from an EMBL/GenBank/DDBJ whole genome shotgun (WGS) entry which is preliminary data.</text>
</comment>
<evidence type="ECO:0000256" key="6">
    <source>
        <dbReference type="ARBA" id="ARBA00022679"/>
    </source>
</evidence>
<dbReference type="Pfam" id="PF01584">
    <property type="entry name" value="CheW"/>
    <property type="match status" value="1"/>
</dbReference>
<dbReference type="Pfam" id="PF01627">
    <property type="entry name" value="Hpt"/>
    <property type="match status" value="1"/>
</dbReference>
<dbReference type="SUPFAM" id="SSF47226">
    <property type="entry name" value="Histidine-containing phosphotransfer domain, HPT domain"/>
    <property type="match status" value="1"/>
</dbReference>
<evidence type="ECO:0000259" key="16">
    <source>
        <dbReference type="PROSITE" id="PS50894"/>
    </source>
</evidence>
<dbReference type="SMART" id="SM00073">
    <property type="entry name" value="HPT"/>
    <property type="match status" value="1"/>
</dbReference>
<dbReference type="Gene3D" id="1.10.287.560">
    <property type="entry name" value="Histidine kinase CheA-like, homodimeric domain"/>
    <property type="match status" value="1"/>
</dbReference>
<dbReference type="EMBL" id="WBUI01000024">
    <property type="protein sequence ID" value="KAB2929977.1"/>
    <property type="molecule type" value="Genomic_DNA"/>
</dbReference>
<dbReference type="InterPro" id="IPR036641">
    <property type="entry name" value="HPT_dom_sf"/>
</dbReference>
<dbReference type="SMART" id="SM00387">
    <property type="entry name" value="HATPase_c"/>
    <property type="match status" value="1"/>
</dbReference>
<dbReference type="InterPro" id="IPR008207">
    <property type="entry name" value="Sig_transdc_His_kin_Hpt_dom"/>
</dbReference>
<sequence>MASAGLKTMQIDPSLLQTYREESSELLERLEADLLQLEKGGDVAEILNSVFRSVHTLKGTSAMFGFPATGAFAHDLETFLDELRRGAISLDNALTEILLHCRDHIASLLQSEEASDEAALMRLRASGPQLLTQLVAYMPGFQPTHCLPPTNQPAQSAGLMRRWKLTLRFEEDLFRYGFDPYSFIHYLRKSGEFELVRPLVDKLPDLEELNAQKCYTGFEIILNSEASEEEILDAFDFIRDSSQIELTALENPAVPHIAASPAQAEPSTPALTGTDEKTERRSSIRVDSEKLDRLVNLIGELVVQGSNARLRSGENDGAGMAETVESLTRIIDDLRETALDLRMVPIGETFRRFDRLVRDIQTKTGRRVRLFYEGGETELDKNVIERIFDPLVHLVRNAMDHGIRSAEERSAAGKPETGTIRLSAGHRHGQIYIEISDDGEGLNTERILQKAIERGLARSDVAYSDDEIHRFIFLPGFSTASSVTDISGRGVGMDVVLREVQSLRGSVEIESRKGEGTTFRLLLPLTLAIIDGFLVRAGSAFFVLPLDLVEECVDLEHAIDEGSRFISLRNEAVPLFDLNTGQSDAEHDASTRLSLVVVRSGSDRIALAVDAILGELQTVIKPLGRLFQKHPWFSGATLLGDGRPACILNVRGLVEWLERRQSRRGELQRTL</sequence>
<feature type="domain" description="CheW-like" evidence="15">
    <location>
        <begin position="529"/>
        <end position="659"/>
    </location>
</feature>
<dbReference type="CDD" id="cd16916">
    <property type="entry name" value="HATPase_CheA-like"/>
    <property type="match status" value="1"/>
</dbReference>
<evidence type="ECO:0000256" key="11">
    <source>
        <dbReference type="ARBA" id="ARBA00035100"/>
    </source>
</evidence>
<feature type="modified residue" description="Phosphohistidine" evidence="12">
    <location>
        <position position="55"/>
    </location>
</feature>
<dbReference type="PROSITE" id="PS50851">
    <property type="entry name" value="CHEW"/>
    <property type="match status" value="1"/>
</dbReference>
<evidence type="ECO:0000313" key="18">
    <source>
        <dbReference type="Proteomes" id="UP000460298"/>
    </source>
</evidence>
<evidence type="ECO:0000259" key="14">
    <source>
        <dbReference type="PROSITE" id="PS50109"/>
    </source>
</evidence>
<evidence type="ECO:0000256" key="13">
    <source>
        <dbReference type="SAM" id="MobiDB-lite"/>
    </source>
</evidence>
<dbReference type="InterPro" id="IPR005467">
    <property type="entry name" value="His_kinase_dom"/>
</dbReference>
<dbReference type="Gene3D" id="1.20.120.160">
    <property type="entry name" value="HPT domain"/>
    <property type="match status" value="1"/>
</dbReference>
<reference evidence="17 18" key="1">
    <citation type="submission" date="2019-10" db="EMBL/GenBank/DDBJ databases">
        <title>Extracellular Electron Transfer in a Candidatus Methanoperedens spp. Enrichment Culture.</title>
        <authorList>
            <person name="Berger S."/>
            <person name="Rangel Shaw D."/>
            <person name="Berben T."/>
            <person name="In 'T Zandt M."/>
            <person name="Frank J."/>
            <person name="Reimann J."/>
            <person name="Jetten M.S.M."/>
            <person name="Welte C.U."/>
        </authorList>
    </citation>
    <scope>NUCLEOTIDE SEQUENCE [LARGE SCALE GENOMIC DNA]</scope>
    <source>
        <strain evidence="17">SB12</strain>
    </source>
</reference>
<evidence type="ECO:0000256" key="10">
    <source>
        <dbReference type="ARBA" id="ARBA00023012"/>
    </source>
</evidence>
<evidence type="ECO:0000256" key="3">
    <source>
        <dbReference type="ARBA" id="ARBA00021495"/>
    </source>
</evidence>
<dbReference type="EC" id="2.7.13.3" evidence="2"/>
<feature type="domain" description="Histidine kinase" evidence="14">
    <location>
        <begin position="320"/>
        <end position="527"/>
    </location>
</feature>
<dbReference type="InterPro" id="IPR051315">
    <property type="entry name" value="Bact_Chemotaxis_CheA"/>
</dbReference>
<evidence type="ECO:0000256" key="1">
    <source>
        <dbReference type="ARBA" id="ARBA00000085"/>
    </source>
</evidence>
<dbReference type="GO" id="GO:0006935">
    <property type="term" value="P:chemotaxis"/>
    <property type="evidence" value="ECO:0007669"/>
    <property type="project" value="UniProtKB-KW"/>
</dbReference>
<dbReference type="FunFam" id="3.30.565.10:FF:000016">
    <property type="entry name" value="Chemotaxis protein CheA, putative"/>
    <property type="match status" value="1"/>
</dbReference>
<evidence type="ECO:0000256" key="2">
    <source>
        <dbReference type="ARBA" id="ARBA00012438"/>
    </source>
</evidence>
<keyword evidence="4" id="KW-0145">Chemotaxis</keyword>
<keyword evidence="10" id="KW-0902">Two-component regulatory system</keyword>
<name>A0A833GYC9_9LEPT</name>
<feature type="region of interest" description="Disordered" evidence="13">
    <location>
        <begin position="258"/>
        <end position="281"/>
    </location>
</feature>
<dbReference type="InterPro" id="IPR004105">
    <property type="entry name" value="CheA-like_dim"/>
</dbReference>
<keyword evidence="6" id="KW-0808">Transferase</keyword>
<comment type="catalytic activity">
    <reaction evidence="1">
        <text>ATP + protein L-histidine = ADP + protein N-phospho-L-histidine.</text>
        <dbReference type="EC" id="2.7.13.3"/>
    </reaction>
</comment>
<dbReference type="GO" id="GO:0005524">
    <property type="term" value="F:ATP binding"/>
    <property type="evidence" value="ECO:0007669"/>
    <property type="project" value="UniProtKB-KW"/>
</dbReference>
<dbReference type="InterPro" id="IPR037006">
    <property type="entry name" value="CheA-like_homodim_sf"/>
</dbReference>
<dbReference type="CDD" id="cd00088">
    <property type="entry name" value="HPT"/>
    <property type="match status" value="1"/>
</dbReference>
<accession>A0A833GYC9</accession>
<keyword evidence="8" id="KW-0418">Kinase</keyword>
<organism evidence="17 18">
    <name type="scientific">Leptonema illini</name>
    <dbReference type="NCBI Taxonomy" id="183"/>
    <lineage>
        <taxon>Bacteria</taxon>
        <taxon>Pseudomonadati</taxon>
        <taxon>Spirochaetota</taxon>
        <taxon>Spirochaetia</taxon>
        <taxon>Leptospirales</taxon>
        <taxon>Leptospiraceae</taxon>
        <taxon>Leptonema</taxon>
    </lineage>
</organism>
<proteinExistence type="predicted"/>
<protein>
    <recommendedName>
        <fullName evidence="3">Chemotaxis protein CheA</fullName>
        <ecNumber evidence="2">2.7.13.3</ecNumber>
    </recommendedName>
</protein>
<dbReference type="PRINTS" id="PR00344">
    <property type="entry name" value="BCTRLSENSOR"/>
</dbReference>
<dbReference type="PANTHER" id="PTHR43395">
    <property type="entry name" value="SENSOR HISTIDINE KINASE CHEA"/>
    <property type="match status" value="1"/>
</dbReference>
<dbReference type="InterPro" id="IPR036097">
    <property type="entry name" value="HisK_dim/P_sf"/>
</dbReference>
<dbReference type="SMART" id="SM00260">
    <property type="entry name" value="CheW"/>
    <property type="match status" value="1"/>
</dbReference>
<feature type="domain" description="HPt" evidence="16">
    <location>
        <begin position="8"/>
        <end position="112"/>
    </location>
</feature>
<evidence type="ECO:0000256" key="12">
    <source>
        <dbReference type="PROSITE-ProRule" id="PRU00110"/>
    </source>
</evidence>
<dbReference type="Gene3D" id="2.30.30.40">
    <property type="entry name" value="SH3 Domains"/>
    <property type="match status" value="1"/>
</dbReference>
<dbReference type="PROSITE" id="PS50894">
    <property type="entry name" value="HPT"/>
    <property type="match status" value="1"/>
</dbReference>
<dbReference type="SUPFAM" id="SSF47384">
    <property type="entry name" value="Homodimeric domain of signal transducing histidine kinase"/>
    <property type="match status" value="1"/>
</dbReference>
<dbReference type="InterPro" id="IPR036890">
    <property type="entry name" value="HATPase_C_sf"/>
</dbReference>
<evidence type="ECO:0000256" key="9">
    <source>
        <dbReference type="ARBA" id="ARBA00022840"/>
    </source>
</evidence>
<dbReference type="PROSITE" id="PS50109">
    <property type="entry name" value="HIS_KIN"/>
    <property type="match status" value="1"/>
</dbReference>
<dbReference type="InterPro" id="IPR002545">
    <property type="entry name" value="CheW-lke_dom"/>
</dbReference>
<comment type="function">
    <text evidence="11">Involved in the transmission of sensory signals from the chemoreceptors to the flagellar motors. CheA is autophosphorylated; it can transfer its phosphate group to either CheB or CheY.</text>
</comment>